<dbReference type="EMBL" id="MU393460">
    <property type="protein sequence ID" value="KAI4866308.1"/>
    <property type="molecule type" value="Genomic_DNA"/>
</dbReference>
<comment type="caution">
    <text evidence="1">The sequence shown here is derived from an EMBL/GenBank/DDBJ whole genome shotgun (WGS) entry which is preliminary data.</text>
</comment>
<evidence type="ECO:0000313" key="2">
    <source>
        <dbReference type="Proteomes" id="UP001497700"/>
    </source>
</evidence>
<gene>
    <name evidence="1" type="ORF">F4820DRAFT_417184</name>
</gene>
<accession>A0ACB9Z4Z1</accession>
<reference evidence="1 2" key="1">
    <citation type="journal article" date="2022" name="New Phytol.">
        <title>Ecological generalism drives hyperdiversity of secondary metabolite gene clusters in xylarialean endophytes.</title>
        <authorList>
            <person name="Franco M.E.E."/>
            <person name="Wisecaver J.H."/>
            <person name="Arnold A.E."/>
            <person name="Ju Y.M."/>
            <person name="Slot J.C."/>
            <person name="Ahrendt S."/>
            <person name="Moore L.P."/>
            <person name="Eastman K.E."/>
            <person name="Scott K."/>
            <person name="Konkel Z."/>
            <person name="Mondo S.J."/>
            <person name="Kuo A."/>
            <person name="Hayes R.D."/>
            <person name="Haridas S."/>
            <person name="Andreopoulos B."/>
            <person name="Riley R."/>
            <person name="LaButti K."/>
            <person name="Pangilinan J."/>
            <person name="Lipzen A."/>
            <person name="Amirebrahimi M."/>
            <person name="Yan J."/>
            <person name="Adam C."/>
            <person name="Keymanesh K."/>
            <person name="Ng V."/>
            <person name="Louie K."/>
            <person name="Northen T."/>
            <person name="Drula E."/>
            <person name="Henrissat B."/>
            <person name="Hsieh H.M."/>
            <person name="Youens-Clark K."/>
            <person name="Lutzoni F."/>
            <person name="Miadlikowska J."/>
            <person name="Eastwood D.C."/>
            <person name="Hamelin R.C."/>
            <person name="Grigoriev I.V."/>
            <person name="U'Ren J.M."/>
        </authorList>
    </citation>
    <scope>NUCLEOTIDE SEQUENCE [LARGE SCALE GENOMIC DNA]</scope>
    <source>
        <strain evidence="1 2">CBS 119005</strain>
    </source>
</reference>
<protein>
    <submittedName>
        <fullName evidence="1">Uncharacterized protein</fullName>
    </submittedName>
</protein>
<evidence type="ECO:0000313" key="1">
    <source>
        <dbReference type="EMBL" id="KAI4866308.1"/>
    </source>
</evidence>
<sequence length="1094" mass="122970">MALVLSYAGPLKPEVRLGQTIKEFEAALPEEQKAAFEAGRAHALSSPPNMRDVMQLTAEVDRQARAKNNGGYRCFGPRLTKILESVQQFVSVGDIIIGGSQNLIACGVWSVVRLALLTATRFSAYLDKLSSLFMMVGQSAPRYQEMVALHPRSKALRSLGFEYYIVVVRLCHQVVSICNKSTLGQLKAFFRDLDVTAYQSELLRYSDAIREQLSLEEAREDSSARSVLSKLSSHELHRRRVEKKMKFLRNCSVFNYQATWKQARKCGNATWFPHNEVYRGWRQTSYSSTLLVEGKLGAGKTVLLANMIDDLNLNATGQIIAYFFCQPDHTESQIYRTIIGCLARQVLESLDLGNLDQPWIKHDSEMDDDAIEAIFATEAIENRQVYLVLDGIDECTAPVRAKLINFLQSLRTRLHAKLCISFRLMADSRIQTELATLSPDSVMEMPITNPDIKDFIQARLETCLENGELAVGDPALIIAIQEALEEGAQGMFLWVVLQIQTLCAQRTDQEIHTALQELPNDLPETFYRILLKARGLGSKYQDRLLNLIVAAMRPLTTDELREALSVDLTSPVWDPSRMINSVNAVLATCGSLLIVDEEIFTVHFIHSSVKQFLLGHIGDNKGFGFSFKTANDEMAQTVATYLHYDVFSTQISTRVVSSIPASRVPQSIISSTISSSSLPSSIALHLLRLRKAPDFDLGKSLAAVSPRERQREFYFYQYAKTHWIAHTKGIAVGSESLFPKLSILLQRGLVDGTIWIMEPPVPILLRRYKSGKEAFTDSDGPYPYMLNGLECWAIDNSHYGIFRSQIRNARSGILSICRAAAYLKYRGYEDSPKFQVEFCLTLLTLAAEFGYYDVCHRLLNRCAYEMRWTDILDVVMIKEACPTVIALILIQAQKRDGACSPALLSDVFAVLRGTILRNISTSPSRVLKVGDEITMRPQRQSQYDVNVWKVSHNGQDFMIPPDIIAWTNAKYISCCGYHAGIIVGQDRLCACCVPERYKPFVEELGSLDTATGPDDRDTPRIEHTGGKFRFQPGIGLDAEPRYSRVNSTAPSTAPKFHRIRRSPAWRYDLDLAEQFEDWLRNPIDTSDPFSLPGA</sequence>
<organism evidence="1 2">
    <name type="scientific">Hypoxylon rubiginosum</name>
    <dbReference type="NCBI Taxonomy" id="110542"/>
    <lineage>
        <taxon>Eukaryota</taxon>
        <taxon>Fungi</taxon>
        <taxon>Dikarya</taxon>
        <taxon>Ascomycota</taxon>
        <taxon>Pezizomycotina</taxon>
        <taxon>Sordariomycetes</taxon>
        <taxon>Xylariomycetidae</taxon>
        <taxon>Xylariales</taxon>
        <taxon>Hypoxylaceae</taxon>
        <taxon>Hypoxylon</taxon>
    </lineage>
</organism>
<dbReference type="Proteomes" id="UP001497700">
    <property type="component" value="Unassembled WGS sequence"/>
</dbReference>
<keyword evidence="2" id="KW-1185">Reference proteome</keyword>
<name>A0ACB9Z4Z1_9PEZI</name>
<proteinExistence type="predicted"/>